<gene>
    <name evidence="2" type="ORF">ABT56_15605</name>
</gene>
<dbReference type="STRING" id="1195763.ABT56_15605"/>
<dbReference type="NCBIfam" id="NF008244">
    <property type="entry name" value="PRK11020.1"/>
    <property type="match status" value="1"/>
</dbReference>
<sequence length="118" mass="13581">MSLNKELQNLNNRMDTCQRKLTAAMNRNDDLIVKQFREEIEKLHKKIQNVKHRRSTKVSNESKDVKSMAFHRVLTKQEQADMGKLKKSVKGLVVVHPMTALGRSMGLTEVTGYAPQKF</sequence>
<feature type="coiled-coil region" evidence="1">
    <location>
        <begin position="7"/>
        <end position="53"/>
    </location>
</feature>
<dbReference type="AlphaFoldDB" id="A0A0J1GX67"/>
<dbReference type="Proteomes" id="UP000036097">
    <property type="component" value="Unassembled WGS sequence"/>
</dbReference>
<name>A0A0J1GX67_9GAMM</name>
<dbReference type="OrthoDB" id="6454978at2"/>
<keyword evidence="1" id="KW-0175">Coiled coil</keyword>
<organism evidence="2 3">
    <name type="scientific">Photobacterium aquae</name>
    <dbReference type="NCBI Taxonomy" id="1195763"/>
    <lineage>
        <taxon>Bacteria</taxon>
        <taxon>Pseudomonadati</taxon>
        <taxon>Pseudomonadota</taxon>
        <taxon>Gammaproteobacteria</taxon>
        <taxon>Vibrionales</taxon>
        <taxon>Vibrionaceae</taxon>
        <taxon>Photobacterium</taxon>
    </lineage>
</organism>
<dbReference type="EMBL" id="LDOT01000023">
    <property type="protein sequence ID" value="KLV04240.1"/>
    <property type="molecule type" value="Genomic_DNA"/>
</dbReference>
<protein>
    <recommendedName>
        <fullName evidence="4">YibL family ribosome-associated protein</fullName>
    </recommendedName>
</protein>
<dbReference type="Gene3D" id="3.30.1370.150">
    <property type="entry name" value="Uncharacterised protein PF10928, DUF2810"/>
    <property type="match status" value="1"/>
</dbReference>
<proteinExistence type="predicted"/>
<dbReference type="InterPro" id="IPR021230">
    <property type="entry name" value="DUF2810"/>
</dbReference>
<comment type="caution">
    <text evidence="2">The sequence shown here is derived from an EMBL/GenBank/DDBJ whole genome shotgun (WGS) entry which is preliminary data.</text>
</comment>
<evidence type="ECO:0000313" key="2">
    <source>
        <dbReference type="EMBL" id="KLV04240.1"/>
    </source>
</evidence>
<dbReference type="RefSeq" id="WP_047880014.1">
    <property type="nucleotide sequence ID" value="NZ_LDOT01000023.1"/>
</dbReference>
<evidence type="ECO:0008006" key="4">
    <source>
        <dbReference type="Google" id="ProtNLM"/>
    </source>
</evidence>
<evidence type="ECO:0000313" key="3">
    <source>
        <dbReference type="Proteomes" id="UP000036097"/>
    </source>
</evidence>
<dbReference type="PATRIC" id="fig|1195763.3.peg.3324"/>
<reference evidence="2 3" key="1">
    <citation type="submission" date="2015-05" db="EMBL/GenBank/DDBJ databases">
        <title>Photobacterium galathea sp. nov.</title>
        <authorList>
            <person name="Machado H."/>
            <person name="Gram L."/>
        </authorList>
    </citation>
    <scope>NUCLEOTIDE SEQUENCE [LARGE SCALE GENOMIC DNA]</scope>
    <source>
        <strain evidence="2 3">CGMCC 1.12159</strain>
    </source>
</reference>
<accession>A0A0J1GX67</accession>
<keyword evidence="3" id="KW-1185">Reference proteome</keyword>
<evidence type="ECO:0000256" key="1">
    <source>
        <dbReference type="SAM" id="Coils"/>
    </source>
</evidence>
<dbReference type="Pfam" id="PF10928">
    <property type="entry name" value="DUF2810"/>
    <property type="match status" value="1"/>
</dbReference>